<accession>A0A2N8ZE41</accession>
<keyword evidence="2" id="KW-1185">Reference proteome</keyword>
<proteinExistence type="predicted"/>
<protein>
    <submittedName>
        <fullName evidence="1">Uncharacterized protein</fullName>
    </submittedName>
</protein>
<dbReference type="AlphaFoldDB" id="A0A2N8ZE41"/>
<reference evidence="1 2" key="1">
    <citation type="submission" date="2017-10" db="EMBL/GenBank/DDBJ databases">
        <authorList>
            <person name="Banno H."/>
            <person name="Chua N.-H."/>
        </authorList>
    </citation>
    <scope>NUCLEOTIDE SEQUENCE [LARGE SCALE GENOMIC DNA]</scope>
    <source>
        <strain evidence="1">Vibrio tapetis CECT4600</strain>
    </source>
</reference>
<dbReference type="EMBL" id="LT960611">
    <property type="protein sequence ID" value="SON50125.1"/>
    <property type="molecule type" value="Genomic_DNA"/>
</dbReference>
<evidence type="ECO:0000313" key="2">
    <source>
        <dbReference type="Proteomes" id="UP000235828"/>
    </source>
</evidence>
<organism evidence="1 2">
    <name type="scientific">Vibrio tapetis subsp. tapetis</name>
    <dbReference type="NCBI Taxonomy" id="1671868"/>
    <lineage>
        <taxon>Bacteria</taxon>
        <taxon>Pseudomonadati</taxon>
        <taxon>Pseudomonadota</taxon>
        <taxon>Gammaproteobacteria</taxon>
        <taxon>Vibrionales</taxon>
        <taxon>Vibrionaceae</taxon>
        <taxon>Vibrio</taxon>
    </lineage>
</organism>
<evidence type="ECO:0000313" key="1">
    <source>
        <dbReference type="EMBL" id="SON50125.1"/>
    </source>
</evidence>
<dbReference type="Proteomes" id="UP000235828">
    <property type="component" value="Chromosome A"/>
</dbReference>
<gene>
    <name evidence="1" type="ORF">VTAP4600_A2146</name>
</gene>
<sequence length="36" mass="4184">MSDNDKNQKKVIRREIEISTIPNFVYNKPLVSIGVH</sequence>
<name>A0A2N8ZE41_9VIBR</name>
<dbReference type="KEGG" id="vta:A2146"/>